<comment type="caution">
    <text evidence="1">The sequence shown here is derived from an EMBL/GenBank/DDBJ whole genome shotgun (WGS) entry which is preliminary data.</text>
</comment>
<evidence type="ECO:0000313" key="1">
    <source>
        <dbReference type="EMBL" id="KAJ3653559.1"/>
    </source>
</evidence>
<reference evidence="1" key="1">
    <citation type="journal article" date="2023" name="G3 (Bethesda)">
        <title>Whole genome assemblies of Zophobas morio and Tenebrio molitor.</title>
        <authorList>
            <person name="Kaur S."/>
            <person name="Stinson S.A."/>
            <person name="diCenzo G.C."/>
        </authorList>
    </citation>
    <scope>NUCLEOTIDE SEQUENCE</scope>
    <source>
        <strain evidence="1">QUZm001</strain>
    </source>
</reference>
<sequence>MAATTIKVLHEWNQSGQNYGFLFKQIGERHSILRDEDFAVGFMNQVMESKLNNSQILFVWMGRTTQILEDGS</sequence>
<dbReference type="EMBL" id="JALNTZ010000004">
    <property type="protein sequence ID" value="KAJ3653559.1"/>
    <property type="molecule type" value="Genomic_DNA"/>
</dbReference>
<dbReference type="Proteomes" id="UP001168821">
    <property type="component" value="Unassembled WGS sequence"/>
</dbReference>
<evidence type="ECO:0000313" key="2">
    <source>
        <dbReference type="Proteomes" id="UP001168821"/>
    </source>
</evidence>
<dbReference type="AlphaFoldDB" id="A0AA38MF05"/>
<protein>
    <submittedName>
        <fullName evidence="1">Uncharacterized protein</fullName>
    </submittedName>
</protein>
<name>A0AA38MF05_9CUCU</name>
<proteinExistence type="predicted"/>
<keyword evidence="2" id="KW-1185">Reference proteome</keyword>
<gene>
    <name evidence="1" type="ORF">Zmor_012802</name>
</gene>
<organism evidence="1 2">
    <name type="scientific">Zophobas morio</name>
    <dbReference type="NCBI Taxonomy" id="2755281"/>
    <lineage>
        <taxon>Eukaryota</taxon>
        <taxon>Metazoa</taxon>
        <taxon>Ecdysozoa</taxon>
        <taxon>Arthropoda</taxon>
        <taxon>Hexapoda</taxon>
        <taxon>Insecta</taxon>
        <taxon>Pterygota</taxon>
        <taxon>Neoptera</taxon>
        <taxon>Endopterygota</taxon>
        <taxon>Coleoptera</taxon>
        <taxon>Polyphaga</taxon>
        <taxon>Cucujiformia</taxon>
        <taxon>Tenebrionidae</taxon>
        <taxon>Zophobas</taxon>
    </lineage>
</organism>
<accession>A0AA38MF05</accession>